<feature type="domain" description="Fibronectin type-III" evidence="2">
    <location>
        <begin position="377"/>
        <end position="481"/>
    </location>
</feature>
<organism evidence="3 4">
    <name type="scientific">Marivirga atlantica</name>
    <dbReference type="NCBI Taxonomy" id="1548457"/>
    <lineage>
        <taxon>Bacteria</taxon>
        <taxon>Pseudomonadati</taxon>
        <taxon>Bacteroidota</taxon>
        <taxon>Cytophagia</taxon>
        <taxon>Cytophagales</taxon>
        <taxon>Marivirgaceae</taxon>
        <taxon>Marivirga</taxon>
    </lineage>
</organism>
<reference evidence="3" key="1">
    <citation type="submission" date="2021-01" db="EMBL/GenBank/DDBJ databases">
        <title>Marivirga sp. nov., isolated from intertidal surface sediments.</title>
        <authorList>
            <person name="Zhang M."/>
        </authorList>
    </citation>
    <scope>NUCLEOTIDE SEQUENCE</scope>
    <source>
        <strain evidence="3">SM1354</strain>
    </source>
</reference>
<dbReference type="SMART" id="SM00060">
    <property type="entry name" value="FN3"/>
    <property type="match status" value="5"/>
</dbReference>
<dbReference type="Gene3D" id="2.60.40.10">
    <property type="entry name" value="Immunoglobulins"/>
    <property type="match status" value="3"/>
</dbReference>
<evidence type="ECO:0000256" key="1">
    <source>
        <dbReference type="SAM" id="SignalP"/>
    </source>
</evidence>
<dbReference type="EMBL" id="JAERQG010000001">
    <property type="protein sequence ID" value="MBL0764122.1"/>
    <property type="molecule type" value="Genomic_DNA"/>
</dbReference>
<evidence type="ECO:0000313" key="4">
    <source>
        <dbReference type="Proteomes" id="UP000642920"/>
    </source>
</evidence>
<dbReference type="RefSeq" id="WP_201917400.1">
    <property type="nucleotide sequence ID" value="NZ_JAERQG010000001.1"/>
</dbReference>
<comment type="caution">
    <text evidence="3">The sequence shown here is derived from an EMBL/GenBank/DDBJ whole genome shotgun (WGS) entry which is preliminary data.</text>
</comment>
<protein>
    <submittedName>
        <fullName evidence="3">T9SS type A sorting domain-containing protein</fullName>
    </submittedName>
</protein>
<dbReference type="InterPro" id="IPR026444">
    <property type="entry name" value="Secre_tail"/>
</dbReference>
<feature type="domain" description="Fibronectin type-III" evidence="2">
    <location>
        <begin position="622"/>
        <end position="728"/>
    </location>
</feature>
<accession>A0A937A5P2</accession>
<feature type="chain" id="PRO_5037366795" evidence="1">
    <location>
        <begin position="22"/>
        <end position="3296"/>
    </location>
</feature>
<name>A0A937A5P2_9BACT</name>
<keyword evidence="1" id="KW-0732">Signal</keyword>
<dbReference type="InterPro" id="IPR013783">
    <property type="entry name" value="Ig-like_fold"/>
</dbReference>
<gene>
    <name evidence="3" type="ORF">JKP34_02585</name>
</gene>
<proteinExistence type="predicted"/>
<dbReference type="Pfam" id="PF00041">
    <property type="entry name" value="fn3"/>
    <property type="match status" value="1"/>
</dbReference>
<dbReference type="CDD" id="cd00063">
    <property type="entry name" value="FN3"/>
    <property type="match status" value="1"/>
</dbReference>
<dbReference type="Proteomes" id="UP000642920">
    <property type="component" value="Unassembled WGS sequence"/>
</dbReference>
<dbReference type="NCBIfam" id="TIGR04183">
    <property type="entry name" value="Por_Secre_tail"/>
    <property type="match status" value="1"/>
</dbReference>
<evidence type="ECO:0000313" key="3">
    <source>
        <dbReference type="EMBL" id="MBL0764122.1"/>
    </source>
</evidence>
<feature type="domain" description="Fibronectin type-III" evidence="2">
    <location>
        <begin position="247"/>
        <end position="353"/>
    </location>
</feature>
<dbReference type="SUPFAM" id="SSF49265">
    <property type="entry name" value="Fibronectin type III"/>
    <property type="match status" value="3"/>
</dbReference>
<dbReference type="InterPro" id="IPR036116">
    <property type="entry name" value="FN3_sf"/>
</dbReference>
<evidence type="ECO:0000259" key="2">
    <source>
        <dbReference type="SMART" id="SM00060"/>
    </source>
</evidence>
<keyword evidence="4" id="KW-1185">Reference proteome</keyword>
<dbReference type="Pfam" id="PF18962">
    <property type="entry name" value="Por_Secre_tail"/>
    <property type="match status" value="1"/>
</dbReference>
<feature type="domain" description="Fibronectin type-III" evidence="2">
    <location>
        <begin position="126"/>
        <end position="225"/>
    </location>
</feature>
<sequence>MRFLKLHIIIISLLGTSLAVAQPTATTGGATNISDNSVTFNGTVDAVSLTSTDYFFEYGTASDLTGASNTATSNFTGSLFPSPQAISITQSGLSAETQYYYRLNVSGGGTDQGSIQNFFTYSSVYASAISNFKVRNNSESSIHLEWTAETTNNDGYLILYSTGASAPDAAAEISNAVAPAGQTYSGPGVQSEIVTGPSTNNVDITGLTGATQYSFAIIPFNSDESNDETYNYNTSTYSALSAFTQYPEPANHVTAISHSSTASSIELSFTKPSGTPEADGYYISYRIGSSAPGNLGGFLDGTAGTAEAFESDVDGIFSLFSSAATVDANITGLSANTSYSFRIVPFSSEPGQDSTSFNYKTDGEPTYLDVYTLAPEPSASISNFLKTGATTTQIDFSFDQYDISPGFANNGGFVMYYQAGATPPGLSGVEDGLDPDGQTTAPALFSWITDDDATTISTDGGITAGTEYSFVIIPYNVLGSTEPTFNYRTTSPTTLSAWSLSSPPSGEVPDNANFIVDNPTANSFDVAYDAVTADGYVAIYGTSAFDETDLVDGTAPAGQTVTNGTVIDLGNVTSATISSLVANTNYDVVIIPYNVATDGGPVAETYNYFTANAATKSIATTCSAPSNQATFSGSSQTATTIDLQWNTVAGADRYLILAKEAADVDFTPVNGDAYSGNADFTLANTVGSANKVIFSGAYPSQPFTVTGLTPTAEYRFAIFAFNNTDNCYNTVAPGTLSATTDAPSANNILSIVSTAATINSVTNDVNNNFVTVLTFDMIDGGVDNANTFLSGFDIVAGASDFFESNTIDWSEIIAEARLVNTTPTTDVIKTLSIAGTGNTLSVTIAGSENNNASDFGFIADGSSIRMELQIKLNDAISVTDIDNKNFSFEINPASITVEGLSSGFDTSGGTTITSDPAQNQIQVAASKFTFTTQPPANINATENMSPQPVVEARDANNNIDLDFASAFVVTNTDGISMNNAPTSGFSVGEFTFPSNFSYQGSGDGTLTLTAGAVTGISSAVNVTPTINFAELTTGLNAGTLQSGTVDQAVIGASIQAVGDATLNELIFHIDATIAAKLTNVRIYESANAQFDGVGSETLLSPTITVDNPGGTITLTGLASAFSSETKNFFLVVDVATTVNAFDTPDLTFSVDNADVDFNETVNTNAFSFNKVYSFEDITSPTVNNINPEFAVISDSEIASTFSLTITYNEEMDAASTPTITFPTENPGTSLSFQAGSSSWSSGNTVYTAVFNLTDQNLDLENIDVRITGANDKSSNVQTVYNEANVFSIDTRNPTVSIGLDNTLVTVVDNTITLTATFVEEMNAGVTPVFNVSGTSNLYEQGAGTWSVGNTVYTQVFEHNLSEEEITTNSIQVTTAEDVYGNVMVSNSSANFQVDTEPAKITSISSPTSDGLKKPGDVITITVNFDDNVSVSGDPFLELNAGAATATFSTVSGSTINFTYTVGAVNSGENTPELDVETIVLNGGTIEDTNANDANLTLPVAPNRLIDNKDIEVDTKPAQILNVASSTSNGYYNEPDVIVIEITFDEIVNVQGTPTLNLNSGGQALYNTGSGSTVLSFNYTVAAGENAEPLEYVNINSLSAGTSIKDNALIDVDRTLPALSGGNSLSDNSNIIIDTEAPILSGDPFKPANDSLNVSHTESFKTEFEEEVSGAGTNNIRLIRFSDDQVIANYDGTSFFKNNDAITLLSESLVSDIADTTKYYFEFDAGSVVDRAGNAFAGFTGNSNWSFTSAGPSRIDAFSVAACVGELFTIEGEYFTGVTQLIMGAGPTTTYNQAEFDVNADGTEITFIVKANTNSGIIELVKQTGESNNTEDFSTTSSTGILVGPSAAELFVVEASGNPLDDICNESEGGVLNRAPIQINVTGGSGVFNIILNNGVSDTLISGYDNQDTLYLNPPSFGANTYTLVSVVDDDSDLSSCGAPDLGSPVNIIKYERSKVEAGGASEDSETGFGLVTICTAETDFLDLSDVVDMGTLPNISGDVTTGEWTVIGASSSSGGFNVSKSQKSTTNLQPTYYISLDDVARGEVVLELTSTDPADPNPCSPAFDRLIIRFISSSRATPQSPSLSTCQTILNDEVVAITQLNAALSGGATDIRWSRADDAEADAHDGTWGFADSENATVFELTTSTQNPFYKASPNEMNTNFAQVFVKATLGSCEVQTDSSRVEINITELPTPTKSGTAGLNRLEVCSGETDVRFSLNPSSTNSRFSWSITNSGVDTPGTNDKNEITTSVVNGFYGNTIDIDFREVTQDTQETLTVYEVNNGCTSEALTFDITIREPTVAEILNAPSSTINNSTTDLELIGQGGYPGNLQIGGYFTGKGVVETSDGRYLLNTTDLEPTDLNDPSDDYIITYTYPTVLLNNVNTCSATATTRFDVFDEENSFPDLGLVYCESDQGFIINLDNAVLGDNLVVTDIYITNDGSEKGVVFITPDSTNYSAYFDPGLALKENGNNSNITVKYATVNTVTGDVNPETGQQTVIVNPTPIPSPDPINASYCDTEANQPLTRDITINPNNSFTFSILNQDLPSNLGLLDSTSSPRSFQLDFSVMADYFEATNTDSIALKLLYEYTSDAGCLASDTLETIIYKIPDAPNFEENRDNYAFIVENNQIQSVDTTRIAQDASPFPVDWFVDESSIGVNQQIDQGDTFRPNIDINRAVEDYYAVRFDEVNCRSEVRRVNYYRLEKPAISWNSSVFAAGRSIEFTGDDRNTNNQIDLNNLTRVWEISDEIGNTLSIPAEDQGANTLNYQFTQAGIYSITYTITDEALGLSVSTTEQMVAISAQEELTYDFNNNEQGWLHLAESGSESSWERATPQVGFNSNDASWVTNASGDYNAREKSFLYSPAFDISNIDQPVLSFDLWLDLTGSDGLIIEYSTDDLIVEDPNKEWTTLGRLASGLNWYNSDELDLEDLGFGIGWSDNLGDTAISFNAKHVLDEILNAENGGSQVLFRFYLSSNSSSTTNGVAIDNFSIESRNRNILVEYFGNDDSVDESQMNAINSNTQADFSWINYRINQDDPFYDLAVSDVVTRTYFYNAFNGDNDFVLDGNYNEGQRFIQRVADLTQRALVSSIFELNLEATPDANNSSLNITVDVGLIGDAQIPANTHLIVAVVSKELSNNGKTYYNVLQDFLPSAQGTVLSDEGSFEFSYNPSSTAKSENLIAVAFLQKFGDEANKTVYQSAMTSEPINLDNIVTATNKQLFEELKVYPNPAADKAVIAVKGHQNDLSIRLMDIQGRLVKEDKLNRGATTLEINTSPFSAGLYTLIVADDEGNSQQLKLAIKH</sequence>
<feature type="domain" description="Fibronectin type-III" evidence="2">
    <location>
        <begin position="505"/>
        <end position="599"/>
    </location>
</feature>
<dbReference type="InterPro" id="IPR003961">
    <property type="entry name" value="FN3_dom"/>
</dbReference>
<feature type="signal peptide" evidence="1">
    <location>
        <begin position="1"/>
        <end position="21"/>
    </location>
</feature>